<dbReference type="PANTHER" id="PTHR46060">
    <property type="entry name" value="MARINER MOS1 TRANSPOSASE-LIKE PROTEIN"/>
    <property type="match status" value="1"/>
</dbReference>
<organism evidence="1 2">
    <name type="scientific">Periplaneta americana</name>
    <name type="common">American cockroach</name>
    <name type="synonym">Blatta americana</name>
    <dbReference type="NCBI Taxonomy" id="6978"/>
    <lineage>
        <taxon>Eukaryota</taxon>
        <taxon>Metazoa</taxon>
        <taxon>Ecdysozoa</taxon>
        <taxon>Arthropoda</taxon>
        <taxon>Hexapoda</taxon>
        <taxon>Insecta</taxon>
        <taxon>Pterygota</taxon>
        <taxon>Neoptera</taxon>
        <taxon>Polyneoptera</taxon>
        <taxon>Dictyoptera</taxon>
        <taxon>Blattodea</taxon>
        <taxon>Blattoidea</taxon>
        <taxon>Blattidae</taxon>
        <taxon>Blattinae</taxon>
        <taxon>Periplaneta</taxon>
    </lineage>
</organism>
<proteinExistence type="predicted"/>
<comment type="caution">
    <text evidence="1">The sequence shown here is derived from an EMBL/GenBank/DDBJ whole genome shotgun (WGS) entry which is preliminary data.</text>
</comment>
<name>A0ABQ8SWI5_PERAM</name>
<evidence type="ECO:0000313" key="1">
    <source>
        <dbReference type="EMBL" id="KAJ4438199.1"/>
    </source>
</evidence>
<protein>
    <recommendedName>
        <fullName evidence="3">Tc1-like transposase DDE domain-containing protein</fullName>
    </recommendedName>
</protein>
<dbReference type="Proteomes" id="UP001148838">
    <property type="component" value="Unassembled WGS sequence"/>
</dbReference>
<evidence type="ECO:0008006" key="3">
    <source>
        <dbReference type="Google" id="ProtNLM"/>
    </source>
</evidence>
<accession>A0ABQ8SWI5</accession>
<dbReference type="PANTHER" id="PTHR46060:SF1">
    <property type="entry name" value="MARINER MOS1 TRANSPOSASE-LIKE PROTEIN"/>
    <property type="match status" value="1"/>
</dbReference>
<reference evidence="1 2" key="1">
    <citation type="journal article" date="2022" name="Allergy">
        <title>Genome assembly and annotation of Periplaneta americana reveal a comprehensive cockroach allergen profile.</title>
        <authorList>
            <person name="Wang L."/>
            <person name="Xiong Q."/>
            <person name="Saelim N."/>
            <person name="Wang L."/>
            <person name="Nong W."/>
            <person name="Wan A.T."/>
            <person name="Shi M."/>
            <person name="Liu X."/>
            <person name="Cao Q."/>
            <person name="Hui J.H.L."/>
            <person name="Sookrung N."/>
            <person name="Leung T.F."/>
            <person name="Tungtrongchitr A."/>
            <person name="Tsui S.K.W."/>
        </authorList>
    </citation>
    <scope>NUCLEOTIDE SEQUENCE [LARGE SCALE GENOMIC DNA]</scope>
    <source>
        <strain evidence="1">PWHHKU_190912</strain>
    </source>
</reference>
<dbReference type="Gene3D" id="3.30.420.10">
    <property type="entry name" value="Ribonuclease H-like superfamily/Ribonuclease H"/>
    <property type="match status" value="1"/>
</dbReference>
<dbReference type="InterPro" id="IPR036397">
    <property type="entry name" value="RNaseH_sf"/>
</dbReference>
<dbReference type="EMBL" id="JAJSOF020000019">
    <property type="protein sequence ID" value="KAJ4438199.1"/>
    <property type="molecule type" value="Genomic_DNA"/>
</dbReference>
<gene>
    <name evidence="1" type="ORF">ANN_14138</name>
</gene>
<evidence type="ECO:0000313" key="2">
    <source>
        <dbReference type="Proteomes" id="UP001148838"/>
    </source>
</evidence>
<sequence>MRSTTIRFCESLGAALRRKQRHFMDNPSIVLLDNTRAHTAGVVSELFNRWGWKVLYHPPYSLDLSPCNFDLIPKMKDPLCGIHFRTVQNCSICTINRLGSANGIQRLPHR</sequence>
<dbReference type="InterPro" id="IPR052709">
    <property type="entry name" value="Transposase-MT_Hybrid"/>
</dbReference>
<keyword evidence="2" id="KW-1185">Reference proteome</keyword>